<proteinExistence type="predicted"/>
<protein>
    <submittedName>
        <fullName evidence="2">DUF992 domain-containing protein</fullName>
    </submittedName>
</protein>
<dbReference type="Proteomes" id="UP000782312">
    <property type="component" value="Unassembled WGS sequence"/>
</dbReference>
<evidence type="ECO:0000313" key="3">
    <source>
        <dbReference type="Proteomes" id="UP000782312"/>
    </source>
</evidence>
<name>A0A932I1G2_UNCTE</name>
<dbReference type="AlphaFoldDB" id="A0A932I1G2"/>
<dbReference type="InterPro" id="IPR009333">
    <property type="entry name" value="DUF992"/>
</dbReference>
<evidence type="ECO:0000313" key="2">
    <source>
        <dbReference type="EMBL" id="MBI3128027.1"/>
    </source>
</evidence>
<keyword evidence="1" id="KW-0732">Signal</keyword>
<organism evidence="2 3">
    <name type="scientific">Tectimicrobiota bacterium</name>
    <dbReference type="NCBI Taxonomy" id="2528274"/>
    <lineage>
        <taxon>Bacteria</taxon>
        <taxon>Pseudomonadati</taxon>
        <taxon>Nitrospinota/Tectimicrobiota group</taxon>
        <taxon>Candidatus Tectimicrobiota</taxon>
    </lineage>
</organism>
<evidence type="ECO:0000256" key="1">
    <source>
        <dbReference type="SAM" id="SignalP"/>
    </source>
</evidence>
<accession>A0A932I1G2</accession>
<feature type="signal peptide" evidence="1">
    <location>
        <begin position="1"/>
        <end position="26"/>
    </location>
</feature>
<dbReference type="Pfam" id="PF06186">
    <property type="entry name" value="DUF992"/>
    <property type="match status" value="1"/>
</dbReference>
<sequence>MNARNLMFACAMSFLLAAAGTGPASGAEPPKEENKTGVNLGKLTCKTKPGTQTKHFLQSSVSVDCTYQPNEGQPQKYGGEIGFLGVDVGQREERTLYFGVFGVRTGAALEAFPLQGNYYGTTLGAGVFGQGYGSSALVGGSQKGISVVPSVESFKGEGLIVGGTRMYLEPDRAAQAPGRPVREAGK</sequence>
<dbReference type="EMBL" id="JACPUR010000023">
    <property type="protein sequence ID" value="MBI3128027.1"/>
    <property type="molecule type" value="Genomic_DNA"/>
</dbReference>
<feature type="chain" id="PRO_5036766928" evidence="1">
    <location>
        <begin position="27"/>
        <end position="186"/>
    </location>
</feature>
<reference evidence="2" key="1">
    <citation type="submission" date="2020-07" db="EMBL/GenBank/DDBJ databases">
        <title>Huge and variable diversity of episymbiotic CPR bacteria and DPANN archaea in groundwater ecosystems.</title>
        <authorList>
            <person name="He C.Y."/>
            <person name="Keren R."/>
            <person name="Whittaker M."/>
            <person name="Farag I.F."/>
            <person name="Doudna J."/>
            <person name="Cate J.H.D."/>
            <person name="Banfield J.F."/>
        </authorList>
    </citation>
    <scope>NUCLEOTIDE SEQUENCE</scope>
    <source>
        <strain evidence="2">NC_groundwater_763_Ag_S-0.2um_68_21</strain>
    </source>
</reference>
<comment type="caution">
    <text evidence="2">The sequence shown here is derived from an EMBL/GenBank/DDBJ whole genome shotgun (WGS) entry which is preliminary data.</text>
</comment>
<gene>
    <name evidence="2" type="ORF">HYZ11_10525</name>
</gene>